<dbReference type="EMBL" id="QFPN01000009">
    <property type="protein sequence ID" value="PZQ12469.1"/>
    <property type="molecule type" value="Genomic_DNA"/>
</dbReference>
<dbReference type="SUPFAM" id="SSF47598">
    <property type="entry name" value="Ribbon-helix-helix"/>
    <property type="match status" value="1"/>
</dbReference>
<dbReference type="Proteomes" id="UP000249577">
    <property type="component" value="Unassembled WGS sequence"/>
</dbReference>
<dbReference type="GO" id="GO:0006355">
    <property type="term" value="P:regulation of DNA-templated transcription"/>
    <property type="evidence" value="ECO:0007669"/>
    <property type="project" value="InterPro"/>
</dbReference>
<protein>
    <submittedName>
        <fullName evidence="1">Uncharacterized protein</fullName>
    </submittedName>
</protein>
<evidence type="ECO:0000313" key="2">
    <source>
        <dbReference type="Proteomes" id="UP000249577"/>
    </source>
</evidence>
<sequence>MRADSKAVAVRDLGRFTLRLPEETLAAIDRLCAERPGAVSRNTWITEAVEEKLARDTTSEVSDDEAA</sequence>
<accession>A0A2W5K8Y2</accession>
<organism evidence="1 2">
    <name type="scientific">Ancylobacter novellus</name>
    <name type="common">Thiobacillus novellus</name>
    <dbReference type="NCBI Taxonomy" id="921"/>
    <lineage>
        <taxon>Bacteria</taxon>
        <taxon>Pseudomonadati</taxon>
        <taxon>Pseudomonadota</taxon>
        <taxon>Alphaproteobacteria</taxon>
        <taxon>Hyphomicrobiales</taxon>
        <taxon>Xanthobacteraceae</taxon>
        <taxon>Ancylobacter</taxon>
    </lineage>
</organism>
<comment type="caution">
    <text evidence="1">The sequence shown here is derived from an EMBL/GenBank/DDBJ whole genome shotgun (WGS) entry which is preliminary data.</text>
</comment>
<name>A0A2W5K8Y2_ANCNO</name>
<reference evidence="1 2" key="1">
    <citation type="submission" date="2017-08" db="EMBL/GenBank/DDBJ databases">
        <title>Infants hospitalized years apart are colonized by the same room-sourced microbial strains.</title>
        <authorList>
            <person name="Brooks B."/>
            <person name="Olm M.R."/>
            <person name="Firek B.A."/>
            <person name="Baker R."/>
            <person name="Thomas B.C."/>
            <person name="Morowitz M.J."/>
            <person name="Banfield J.F."/>
        </authorList>
    </citation>
    <scope>NUCLEOTIDE SEQUENCE [LARGE SCALE GENOMIC DNA]</scope>
    <source>
        <strain evidence="1">S2_005_003_R2_43</strain>
    </source>
</reference>
<dbReference type="CDD" id="cd22231">
    <property type="entry name" value="RHH_NikR_HicB-like"/>
    <property type="match status" value="1"/>
</dbReference>
<proteinExistence type="predicted"/>
<gene>
    <name evidence="1" type="ORF">DI565_16055</name>
</gene>
<evidence type="ECO:0000313" key="1">
    <source>
        <dbReference type="EMBL" id="PZQ12469.1"/>
    </source>
</evidence>
<dbReference type="AlphaFoldDB" id="A0A2W5K8Y2"/>
<dbReference type="InterPro" id="IPR010985">
    <property type="entry name" value="Ribbon_hlx_hlx"/>
</dbReference>